<dbReference type="Proteomes" id="UP000005408">
    <property type="component" value="Unassembled WGS sequence"/>
</dbReference>
<dbReference type="InterPro" id="IPR009602">
    <property type="entry name" value="CBAR/FAM92"/>
</dbReference>
<dbReference type="GO" id="GO:0036064">
    <property type="term" value="C:ciliary basal body"/>
    <property type="evidence" value="ECO:0007669"/>
    <property type="project" value="TreeGrafter"/>
</dbReference>
<dbReference type="GO" id="GO:0060271">
    <property type="term" value="P:cilium assembly"/>
    <property type="evidence" value="ECO:0007669"/>
    <property type="project" value="TreeGrafter"/>
</dbReference>
<protein>
    <submittedName>
        <fullName evidence="2">Uncharacterized protein</fullName>
    </submittedName>
</protein>
<dbReference type="GO" id="GO:0035869">
    <property type="term" value="C:ciliary transition zone"/>
    <property type="evidence" value="ECO:0007669"/>
    <property type="project" value="TreeGrafter"/>
</dbReference>
<evidence type="ECO:0000313" key="3">
    <source>
        <dbReference type="Proteomes" id="UP000005408"/>
    </source>
</evidence>
<dbReference type="Pfam" id="PF06730">
    <property type="entry name" value="FAM92"/>
    <property type="match status" value="1"/>
</dbReference>
<organism evidence="2 3">
    <name type="scientific">Magallana gigas</name>
    <name type="common">Pacific oyster</name>
    <name type="synonym">Crassostrea gigas</name>
    <dbReference type="NCBI Taxonomy" id="29159"/>
    <lineage>
        <taxon>Eukaryota</taxon>
        <taxon>Metazoa</taxon>
        <taxon>Spiralia</taxon>
        <taxon>Lophotrochozoa</taxon>
        <taxon>Mollusca</taxon>
        <taxon>Bivalvia</taxon>
        <taxon>Autobranchia</taxon>
        <taxon>Pteriomorphia</taxon>
        <taxon>Ostreida</taxon>
        <taxon>Ostreoidea</taxon>
        <taxon>Ostreidae</taxon>
        <taxon>Magallana</taxon>
    </lineage>
</organism>
<sequence length="204" mass="23217">MSNPQNESSGNEDDDFTSTFRSMGESRMNMTIGQQAENQAKFCQTRVANSEKYLGSLCEVMGSITRKTAHIRDKGDILAKLCKDYSDEENVSHSLKAGLRVCAENLSVIQDYRQTQIMRLESKVVRPISDYGNICKQIKIGVKRELEAVKREDKKKIELQKLRSKNPGNSHQISRVSEEKKTVYDEKSKHLILSPHYVFGRGEV</sequence>
<evidence type="ECO:0000313" key="2">
    <source>
        <dbReference type="EnsemblMetazoa" id="G22189.1:cds"/>
    </source>
</evidence>
<dbReference type="AlphaFoldDB" id="A0A8W8K2X2"/>
<evidence type="ECO:0000256" key="1">
    <source>
        <dbReference type="SAM" id="MobiDB-lite"/>
    </source>
</evidence>
<dbReference type="EnsemblMetazoa" id="G22189.1">
    <property type="protein sequence ID" value="G22189.1:cds"/>
    <property type="gene ID" value="G22189"/>
</dbReference>
<name>A0A8W8K2X2_MAGGI</name>
<reference evidence="2" key="1">
    <citation type="submission" date="2022-08" db="UniProtKB">
        <authorList>
            <consortium name="EnsemblMetazoa"/>
        </authorList>
    </citation>
    <scope>IDENTIFICATION</scope>
    <source>
        <strain evidence="2">05x7-T-G4-1.051#20</strain>
    </source>
</reference>
<proteinExistence type="predicted"/>
<dbReference type="PANTHER" id="PTHR21223">
    <property type="entry name" value="CBY1-INTERACTING BAR DOMAIN-CONTAINING PROTEIN HOMOLOG"/>
    <property type="match status" value="1"/>
</dbReference>
<feature type="region of interest" description="Disordered" evidence="1">
    <location>
        <begin position="1"/>
        <end position="20"/>
    </location>
</feature>
<keyword evidence="3" id="KW-1185">Reference proteome</keyword>
<accession>A0A8W8K2X2</accession>
<dbReference type="PANTHER" id="PTHR21223:SF2">
    <property type="entry name" value="CBY1-INTERACTING BAR DOMAIN-CONTAINING PROTEIN HOMOLOG"/>
    <property type="match status" value="1"/>
</dbReference>